<evidence type="ECO:0000256" key="1">
    <source>
        <dbReference type="ARBA" id="ARBA00008007"/>
    </source>
</evidence>
<gene>
    <name evidence="3" type="ORF">A3B07_02465</name>
</gene>
<accession>A0A1G2SBQ7</accession>
<dbReference type="EMBL" id="MHUV01000006">
    <property type="protein sequence ID" value="OHA82464.1"/>
    <property type="molecule type" value="Genomic_DNA"/>
</dbReference>
<dbReference type="InterPro" id="IPR051910">
    <property type="entry name" value="ComF/GntX_DNA_util-trans"/>
</dbReference>
<protein>
    <recommendedName>
        <fullName evidence="2">Phosphoribosyltransferase domain-containing protein</fullName>
    </recommendedName>
</protein>
<dbReference type="SUPFAM" id="SSF53271">
    <property type="entry name" value="PRTase-like"/>
    <property type="match status" value="1"/>
</dbReference>
<sequence length="220" mass="25458">MYTFKKIVTYILDILFPYECAGCRAHGVLFCNRCLESCPRATSTKHSFIYAVFDYQNPIIKRSLWRFKYENVRAFAEIFARPLYEKILDELCDDIDTHQQEKYLLIPIPLHSSRRRERGYNQSEHLAQGVMSHDNSSIFEFAPEVLIRIRKTKPQARAEKRTSRITNLHEAFTCPDPTRIRGRTIILIDDVTTTGATLLSAKHTLSSAHPRKILACTVAH</sequence>
<feature type="domain" description="Phosphoribosyltransferase" evidence="2">
    <location>
        <begin position="148"/>
        <end position="219"/>
    </location>
</feature>
<dbReference type="PANTHER" id="PTHR47505:SF1">
    <property type="entry name" value="DNA UTILIZATION PROTEIN YHGH"/>
    <property type="match status" value="1"/>
</dbReference>
<comment type="similarity">
    <text evidence="1">Belongs to the ComF/GntX family.</text>
</comment>
<dbReference type="InterPro" id="IPR000836">
    <property type="entry name" value="PRTase_dom"/>
</dbReference>
<dbReference type="Pfam" id="PF00156">
    <property type="entry name" value="Pribosyltran"/>
    <property type="match status" value="1"/>
</dbReference>
<name>A0A1G2SBQ7_9BACT</name>
<organism evidence="3 4">
    <name type="scientific">Candidatus Yonathbacteria bacterium RIFCSPLOWO2_01_FULL_43_27</name>
    <dbReference type="NCBI Taxonomy" id="1802726"/>
    <lineage>
        <taxon>Bacteria</taxon>
        <taxon>Candidatus Yonathiibacteriota</taxon>
    </lineage>
</organism>
<reference evidence="3 4" key="1">
    <citation type="journal article" date="2016" name="Nat. Commun.">
        <title>Thousands of microbial genomes shed light on interconnected biogeochemical processes in an aquifer system.</title>
        <authorList>
            <person name="Anantharaman K."/>
            <person name="Brown C.T."/>
            <person name="Hug L.A."/>
            <person name="Sharon I."/>
            <person name="Castelle C.J."/>
            <person name="Probst A.J."/>
            <person name="Thomas B.C."/>
            <person name="Singh A."/>
            <person name="Wilkins M.J."/>
            <person name="Karaoz U."/>
            <person name="Brodie E.L."/>
            <person name="Williams K.H."/>
            <person name="Hubbard S.S."/>
            <person name="Banfield J.F."/>
        </authorList>
    </citation>
    <scope>NUCLEOTIDE SEQUENCE [LARGE SCALE GENOMIC DNA]</scope>
</reference>
<evidence type="ECO:0000259" key="2">
    <source>
        <dbReference type="Pfam" id="PF00156"/>
    </source>
</evidence>
<dbReference type="Proteomes" id="UP000178817">
    <property type="component" value="Unassembled WGS sequence"/>
</dbReference>
<dbReference type="STRING" id="1802726.A3B07_02465"/>
<dbReference type="AlphaFoldDB" id="A0A1G2SBQ7"/>
<proteinExistence type="inferred from homology"/>
<evidence type="ECO:0000313" key="3">
    <source>
        <dbReference type="EMBL" id="OHA82464.1"/>
    </source>
</evidence>
<evidence type="ECO:0000313" key="4">
    <source>
        <dbReference type="Proteomes" id="UP000178817"/>
    </source>
</evidence>
<comment type="caution">
    <text evidence="3">The sequence shown here is derived from an EMBL/GenBank/DDBJ whole genome shotgun (WGS) entry which is preliminary data.</text>
</comment>
<dbReference type="InterPro" id="IPR029057">
    <property type="entry name" value="PRTase-like"/>
</dbReference>
<dbReference type="Gene3D" id="3.40.50.2020">
    <property type="match status" value="1"/>
</dbReference>
<dbReference type="PANTHER" id="PTHR47505">
    <property type="entry name" value="DNA UTILIZATION PROTEIN YHGH"/>
    <property type="match status" value="1"/>
</dbReference>
<dbReference type="CDD" id="cd06223">
    <property type="entry name" value="PRTases_typeI"/>
    <property type="match status" value="1"/>
</dbReference>